<keyword evidence="6" id="KW-0949">S-adenosyl-L-methionine</keyword>
<accession>A0A2H4YFL4</accession>
<name>A0A2H4YFL4_9CAUD</name>
<dbReference type="InterPro" id="IPR013785">
    <property type="entry name" value="Aldolase_TIM"/>
</dbReference>
<evidence type="ECO:0000256" key="8">
    <source>
        <dbReference type="ARBA" id="ARBA00023002"/>
    </source>
</evidence>
<dbReference type="InterPro" id="IPR058240">
    <property type="entry name" value="rSAM_sf"/>
</dbReference>
<dbReference type="Proteomes" id="UP000240395">
    <property type="component" value="Segment"/>
</dbReference>
<gene>
    <name evidence="13" type="ORF">Cf1_00074</name>
</gene>
<dbReference type="SFLD" id="SFLDG01063">
    <property type="entry name" value="activating_enzymes__group_1"/>
    <property type="match status" value="1"/>
</dbReference>
<evidence type="ECO:0000256" key="12">
    <source>
        <dbReference type="ARBA" id="ARBA00047365"/>
    </source>
</evidence>
<evidence type="ECO:0000256" key="11">
    <source>
        <dbReference type="ARBA" id="ARBA00033436"/>
    </source>
</evidence>
<dbReference type="Pfam" id="PF13353">
    <property type="entry name" value="Fer4_12"/>
    <property type="match status" value="1"/>
</dbReference>
<evidence type="ECO:0000256" key="2">
    <source>
        <dbReference type="ARBA" id="ARBA00003852"/>
    </source>
</evidence>
<dbReference type="GO" id="GO:0046872">
    <property type="term" value="F:metal ion binding"/>
    <property type="evidence" value="ECO:0007669"/>
    <property type="project" value="UniProtKB-KW"/>
</dbReference>
<dbReference type="GO" id="GO:0004748">
    <property type="term" value="F:ribonucleoside-diphosphate reductase activity, thioredoxin disulfide as acceptor"/>
    <property type="evidence" value="ECO:0007669"/>
    <property type="project" value="TreeGrafter"/>
</dbReference>
<evidence type="ECO:0000256" key="6">
    <source>
        <dbReference type="ARBA" id="ARBA00022691"/>
    </source>
</evidence>
<dbReference type="SFLD" id="SFLDF00299">
    <property type="entry name" value="anaerobic_ribonucleoside-triph"/>
    <property type="match status" value="1"/>
</dbReference>
<dbReference type="SFLD" id="SFLDS00029">
    <property type="entry name" value="Radical_SAM"/>
    <property type="match status" value="1"/>
</dbReference>
<evidence type="ECO:0000256" key="10">
    <source>
        <dbReference type="ARBA" id="ARBA00023014"/>
    </source>
</evidence>
<keyword evidence="9" id="KW-0408">Iron</keyword>
<dbReference type="Gene3D" id="3.20.20.70">
    <property type="entry name" value="Aldolase class I"/>
    <property type="match status" value="1"/>
</dbReference>
<proteinExistence type="inferred from homology"/>
<dbReference type="InterPro" id="IPR034457">
    <property type="entry name" value="Organic_radical-activating"/>
</dbReference>
<evidence type="ECO:0000313" key="13">
    <source>
        <dbReference type="EMBL" id="AUE22947.1"/>
    </source>
</evidence>
<dbReference type="PANTHER" id="PTHR30352">
    <property type="entry name" value="PYRUVATE FORMATE-LYASE-ACTIVATING ENZYME"/>
    <property type="match status" value="1"/>
</dbReference>
<dbReference type="EMBL" id="MG250484">
    <property type="protein sequence ID" value="AUE22947.1"/>
    <property type="molecule type" value="Genomic_DNA"/>
</dbReference>
<comment type="similarity">
    <text evidence="3">Belongs to the organic radical-activating enzymes family.</text>
</comment>
<dbReference type="GO" id="GO:0051539">
    <property type="term" value="F:4 iron, 4 sulfur cluster binding"/>
    <property type="evidence" value="ECO:0007669"/>
    <property type="project" value="UniProtKB-KW"/>
</dbReference>
<organism evidence="13 14">
    <name type="scientific">Citrobacter phage CF1 ERZ-2017</name>
    <dbReference type="NCBI Taxonomy" id="2267236"/>
    <lineage>
        <taxon>Viruses</taxon>
        <taxon>Duplodnaviria</taxon>
        <taxon>Heunggongvirae</taxon>
        <taxon>Uroviricota</taxon>
        <taxon>Caudoviricetes</taxon>
        <taxon>Pantevenvirales</taxon>
        <taxon>Straboviridae</taxon>
        <taxon>Tevenvirinae</taxon>
        <taxon>Moonvirus</taxon>
        <taxon>Moonvirus cf1</taxon>
    </lineage>
</organism>
<comment type="catalytic activity">
    <reaction evidence="12">
        <text>glycyl-[protein] + reduced [flavodoxin] + S-adenosyl-L-methionine = glycin-2-yl radical-[protein] + semiquinone [flavodoxin] + 5'-deoxyadenosine + L-methionine + H(+)</text>
        <dbReference type="Rhea" id="RHEA:61976"/>
        <dbReference type="Rhea" id="RHEA-COMP:10622"/>
        <dbReference type="Rhea" id="RHEA-COMP:14480"/>
        <dbReference type="Rhea" id="RHEA-COMP:15993"/>
        <dbReference type="Rhea" id="RHEA-COMP:15994"/>
        <dbReference type="ChEBI" id="CHEBI:15378"/>
        <dbReference type="ChEBI" id="CHEBI:17319"/>
        <dbReference type="ChEBI" id="CHEBI:29947"/>
        <dbReference type="ChEBI" id="CHEBI:32722"/>
        <dbReference type="ChEBI" id="CHEBI:57618"/>
        <dbReference type="ChEBI" id="CHEBI:57844"/>
        <dbReference type="ChEBI" id="CHEBI:59789"/>
        <dbReference type="ChEBI" id="CHEBI:140311"/>
    </reaction>
</comment>
<dbReference type="NCBIfam" id="TIGR02491">
    <property type="entry name" value="NrdG"/>
    <property type="match status" value="1"/>
</dbReference>
<sequence>MRYDRIYPCDFVNGPGCRVVLFVTGCLHKCEGCYNKSTWNPSNGQVFNANTVKEIANYISKPYIQGLTLTGGDPLYRSNREDIEALVKWVKSRFPEKDIWMWTGYKFEDIKDLELLNYVDVIIDGKYEKDLPTKKLWRGSDNQRLWQKQNEVWTHDATTIPLDS</sequence>
<evidence type="ECO:0000256" key="4">
    <source>
        <dbReference type="ARBA" id="ARBA00014281"/>
    </source>
</evidence>
<dbReference type="SUPFAM" id="SSF102114">
    <property type="entry name" value="Radical SAM enzymes"/>
    <property type="match status" value="1"/>
</dbReference>
<evidence type="ECO:0000256" key="7">
    <source>
        <dbReference type="ARBA" id="ARBA00022723"/>
    </source>
</evidence>
<dbReference type="SFLD" id="SFLDG01066">
    <property type="entry name" value="organic_radical-activating_enz"/>
    <property type="match status" value="1"/>
</dbReference>
<dbReference type="InterPro" id="IPR001989">
    <property type="entry name" value="Radical_activat_CS"/>
</dbReference>
<comment type="function">
    <text evidence="2">Activation of anaerobic ribonucleoside-triphosphate reductase under anaerobic conditions by generation of an organic free radical, using S-adenosylmethionine and reduced flavodoxin as cosubstrates to produce 5'-deoxy-adenosine.</text>
</comment>
<dbReference type="PANTHER" id="PTHR30352:SF2">
    <property type="entry name" value="ANAEROBIC RIBONUCLEOSIDE-TRIPHOSPHATE REDUCTASE-ACTIVATING PROTEIN"/>
    <property type="match status" value="1"/>
</dbReference>
<keyword evidence="10" id="KW-0411">Iron-sulfur</keyword>
<comment type="cofactor">
    <cofactor evidence="1">
        <name>[4Fe-4S] cluster</name>
        <dbReference type="ChEBI" id="CHEBI:49883"/>
    </cofactor>
</comment>
<keyword evidence="8" id="KW-0560">Oxidoreductase</keyword>
<dbReference type="PIRSF" id="PIRSF000368">
    <property type="entry name" value="NrdG"/>
    <property type="match status" value="1"/>
</dbReference>
<keyword evidence="5" id="KW-0004">4Fe-4S</keyword>
<protein>
    <recommendedName>
        <fullName evidence="4">Anaerobic ribonucleoside-triphosphate reductase-activating protein</fullName>
    </recommendedName>
    <alternativeName>
        <fullName evidence="11">Class III anaerobic ribonucleotide reductase small component</fullName>
    </alternativeName>
</protein>
<evidence type="ECO:0000256" key="5">
    <source>
        <dbReference type="ARBA" id="ARBA00022485"/>
    </source>
</evidence>
<reference evidence="13 14" key="1">
    <citation type="submission" date="2017-10" db="EMBL/GenBank/DDBJ databases">
        <title>Antibacterial composition for extension of chilled fish shelf life and decreasing of risk of food-borne infections, bacteriophage strains for its preparation.</title>
        <authorList>
            <person name="Zulkarneev E.R."/>
            <person name="Aleshkin A.V."/>
            <person name="Rubalsky O.V."/>
            <person name="Kiseleva I.A."/>
            <person name="Rubalskii E.O."/>
            <person name="Lebedev S.N."/>
        </authorList>
    </citation>
    <scope>NUCLEOTIDE SEQUENCE [LARGE SCALE GENOMIC DNA]</scope>
</reference>
<evidence type="ECO:0000256" key="1">
    <source>
        <dbReference type="ARBA" id="ARBA00001966"/>
    </source>
</evidence>
<dbReference type="GO" id="GO:0043365">
    <property type="term" value="F:[formate-C-acetyltransferase]-activating enzyme activity"/>
    <property type="evidence" value="ECO:0007669"/>
    <property type="project" value="InterPro"/>
</dbReference>
<evidence type="ECO:0000256" key="9">
    <source>
        <dbReference type="ARBA" id="ARBA00023004"/>
    </source>
</evidence>
<keyword evidence="7" id="KW-0479">Metal-binding</keyword>
<keyword evidence="14" id="KW-1185">Reference proteome</keyword>
<dbReference type="PROSITE" id="PS01087">
    <property type="entry name" value="RADICAL_ACTIVATING"/>
    <property type="match status" value="1"/>
</dbReference>
<evidence type="ECO:0000256" key="3">
    <source>
        <dbReference type="ARBA" id="ARBA00009777"/>
    </source>
</evidence>
<dbReference type="InterPro" id="IPR012837">
    <property type="entry name" value="NrdG"/>
</dbReference>
<evidence type="ECO:0000313" key="14">
    <source>
        <dbReference type="Proteomes" id="UP000240395"/>
    </source>
</evidence>
<dbReference type="InterPro" id="IPR007197">
    <property type="entry name" value="rSAM"/>
</dbReference>